<keyword evidence="2" id="KW-1185">Reference proteome</keyword>
<gene>
    <name evidence="1" type="ORF">Cboi01_000616600</name>
</gene>
<comment type="caution">
    <text evidence="1">The sequence shown here is derived from an EMBL/GenBank/DDBJ whole genome shotgun (WGS) entry which is preliminary data.</text>
</comment>
<proteinExistence type="predicted"/>
<evidence type="ECO:0000313" key="2">
    <source>
        <dbReference type="Proteomes" id="UP001165101"/>
    </source>
</evidence>
<evidence type="ECO:0000313" key="1">
    <source>
        <dbReference type="EMBL" id="GMF02739.1"/>
    </source>
</evidence>
<accession>A0ACB5U5P1</accession>
<protein>
    <submittedName>
        <fullName evidence="1">Unnamed protein product</fullName>
    </submittedName>
</protein>
<dbReference type="Proteomes" id="UP001165101">
    <property type="component" value="Unassembled WGS sequence"/>
</dbReference>
<name>A0ACB5U5P1_CANBO</name>
<organism evidence="1 2">
    <name type="scientific">Candida boidinii</name>
    <name type="common">Yeast</name>
    <dbReference type="NCBI Taxonomy" id="5477"/>
    <lineage>
        <taxon>Eukaryota</taxon>
        <taxon>Fungi</taxon>
        <taxon>Dikarya</taxon>
        <taxon>Ascomycota</taxon>
        <taxon>Saccharomycotina</taxon>
        <taxon>Pichiomycetes</taxon>
        <taxon>Pichiales</taxon>
        <taxon>Pichiaceae</taxon>
        <taxon>Ogataea</taxon>
        <taxon>Ogataea/Candida clade</taxon>
    </lineage>
</organism>
<sequence length="328" mass="38338">MFFNPKLDKGGKNLFTKDKYGSVTEDLDKNNVYTLLRDALKIYTDILTRSNEDIEPRTDYLLNYLYKNGNIQLRPKLIHQYLAPARDESRHHELYHEVEDITVLKEIRSLLKTSERKRKSWNKRRNTSFNRLNEELNKIRSTDDLGEIKEEDGSDFDDSDLDDTLNDQRYGSKMDLDNDSDSDTTPEYNSNSNNNSNLNTNTNLIVGNLNNIKIGYKSNEFQAKERNLTQFNEILNTMATFTKFNELLSKDSSLKLTLRSLLQSNSNNYERSLSYINYSIIPINIFSSNLNIDMERGRFFSFAEIYLNSEFLFSDSKNKSIANKNSYR</sequence>
<dbReference type="EMBL" id="BSXV01005728">
    <property type="protein sequence ID" value="GMF02739.1"/>
    <property type="molecule type" value="Genomic_DNA"/>
</dbReference>
<reference evidence="1" key="1">
    <citation type="submission" date="2023-04" db="EMBL/GenBank/DDBJ databases">
        <title>Candida boidinii NBRC 1967.</title>
        <authorList>
            <person name="Ichikawa N."/>
            <person name="Sato H."/>
            <person name="Tonouchi N."/>
        </authorList>
    </citation>
    <scope>NUCLEOTIDE SEQUENCE</scope>
    <source>
        <strain evidence="1">NBRC 1967</strain>
    </source>
</reference>